<dbReference type="RefSeq" id="WP_269443576.1">
    <property type="nucleotide sequence ID" value="NZ_CP097463.1"/>
</dbReference>
<dbReference type="Pfam" id="PF25583">
    <property type="entry name" value="WCX"/>
    <property type="match status" value="1"/>
</dbReference>
<sequence>MAARRAERLVNLVICLLSTRQFLTAERIRSAVPGYESPDGSRETDEAFKRMFERDKAELRDLGVPLETGRNSGFDAEDGYRIKRGEYELPPISFDAGEAAAVGLAARLWRSATLGAAARSALLKLRAAGTDVSLAGTPGQVPHLDASDPSLPALLEAARTSQPVRFDYLKAGADAAQQRTLEPWGVLSWRGRWYVAGFDRDRNEPRSFRLSRIVGKVSAFGSPAEFSRPEKVNLLELVAGRYEDAYVARIKITGSGAGELRRLAESERDGELTIGFNDVQWLARRVASAGTSAHVLEPPELVDAVVARLAAAAGTKGAE</sequence>
<gene>
    <name evidence="3" type="ORF">M6B22_21360</name>
</gene>
<dbReference type="PANTHER" id="PTHR34580:SF3">
    <property type="entry name" value="PROTEIN PAFB"/>
    <property type="match status" value="1"/>
</dbReference>
<evidence type="ECO:0000259" key="1">
    <source>
        <dbReference type="Pfam" id="PF13280"/>
    </source>
</evidence>
<keyword evidence="4" id="KW-1185">Reference proteome</keyword>
<dbReference type="PANTHER" id="PTHR34580">
    <property type="match status" value="1"/>
</dbReference>
<reference evidence="3" key="1">
    <citation type="submission" date="2022-05" db="EMBL/GenBank/DDBJ databases">
        <title>Jatrophihabitans sp. SB3-54 whole genome sequence.</title>
        <authorList>
            <person name="Suh M.K."/>
            <person name="Eom M.K."/>
            <person name="Kim J.S."/>
            <person name="Kim H.S."/>
            <person name="Do H.E."/>
            <person name="Shin Y.K."/>
            <person name="Lee J.-S."/>
        </authorList>
    </citation>
    <scope>NUCLEOTIDE SEQUENCE</scope>
    <source>
        <strain evidence="3">SB3-54</strain>
    </source>
</reference>
<dbReference type="Pfam" id="PF13280">
    <property type="entry name" value="WYL"/>
    <property type="match status" value="1"/>
</dbReference>
<dbReference type="InterPro" id="IPR051534">
    <property type="entry name" value="CBASS_pafABC_assoc_protein"/>
</dbReference>
<dbReference type="InterPro" id="IPR026881">
    <property type="entry name" value="WYL_dom"/>
</dbReference>
<dbReference type="Proteomes" id="UP001164693">
    <property type="component" value="Chromosome"/>
</dbReference>
<feature type="domain" description="WCX" evidence="2">
    <location>
        <begin position="245"/>
        <end position="313"/>
    </location>
</feature>
<dbReference type="PROSITE" id="PS52050">
    <property type="entry name" value="WYL"/>
    <property type="match status" value="1"/>
</dbReference>
<evidence type="ECO:0000313" key="3">
    <source>
        <dbReference type="EMBL" id="WAX57041.1"/>
    </source>
</evidence>
<evidence type="ECO:0000259" key="2">
    <source>
        <dbReference type="Pfam" id="PF25583"/>
    </source>
</evidence>
<organism evidence="3 4">
    <name type="scientific">Jatrophihabitans cynanchi</name>
    <dbReference type="NCBI Taxonomy" id="2944128"/>
    <lineage>
        <taxon>Bacteria</taxon>
        <taxon>Bacillati</taxon>
        <taxon>Actinomycetota</taxon>
        <taxon>Actinomycetes</taxon>
        <taxon>Jatrophihabitantales</taxon>
        <taxon>Jatrophihabitantaceae</taxon>
        <taxon>Jatrophihabitans</taxon>
    </lineage>
</organism>
<evidence type="ECO:0000313" key="4">
    <source>
        <dbReference type="Proteomes" id="UP001164693"/>
    </source>
</evidence>
<feature type="domain" description="WYL" evidence="1">
    <location>
        <begin position="151"/>
        <end position="213"/>
    </location>
</feature>
<proteinExistence type="predicted"/>
<dbReference type="InterPro" id="IPR057727">
    <property type="entry name" value="WCX_dom"/>
</dbReference>
<dbReference type="EMBL" id="CP097463">
    <property type="protein sequence ID" value="WAX57041.1"/>
    <property type="molecule type" value="Genomic_DNA"/>
</dbReference>
<accession>A0ABY7JWW2</accession>
<protein>
    <submittedName>
        <fullName evidence="3">WYL domain-containing protein</fullName>
    </submittedName>
</protein>
<name>A0ABY7JWW2_9ACTN</name>